<dbReference type="EMBL" id="BSPD01000095">
    <property type="protein sequence ID" value="GLS28016.1"/>
    <property type="molecule type" value="Genomic_DNA"/>
</dbReference>
<comment type="caution">
    <text evidence="12">The sequence shown here is derived from an EMBL/GenBank/DDBJ whole genome shotgun (WGS) entry which is preliminary data.</text>
</comment>
<keyword evidence="10" id="KW-0472">Membrane</keyword>
<keyword evidence="10" id="KW-1133">Transmembrane helix</keyword>
<sequence>MLDGVLRHLQEPTVNEDVWLHLLGQNLQYQLNNSEPSQWPTLLDSLELPFHYTLHTSQAIQIDPSADMSDVDIIYDHSDEANLYVRLNRHHSFITFGPLPDHTSVDTFPTIIRWIPAIFYGAIFVLVAVWIRPLLIDIERLNKALQQFSDNYQSPLPELKNRSALTGLATSIDSMASKIRSLINLQKELTGVLSHELRTPLARIHFSIALLKNELGNHNELHAIKQDIQDIDELLDTILNFTKLDQPDVPVNPQSIPAKEWMDDIIHKFKRTATFTKKSINISVNIPDKIKFFADPTLLSLAANNLIANAGRHTKTRINISIGKKNSQFIYLSVEDDGEGVMTEDQQIIFEPFKRSGNKEYVSKQNTIGDEGRGYGLGLAIVKRVITLHKGKISVQPSADLGGALFTLSIPTEEKQL</sequence>
<dbReference type="PROSITE" id="PS50109">
    <property type="entry name" value="HIS_KIN"/>
    <property type="match status" value="1"/>
</dbReference>
<dbReference type="InterPro" id="IPR036097">
    <property type="entry name" value="HisK_dim/P_sf"/>
</dbReference>
<dbReference type="AlphaFoldDB" id="A0AA37TCT8"/>
<proteinExistence type="predicted"/>
<dbReference type="InterPro" id="IPR004358">
    <property type="entry name" value="Sig_transdc_His_kin-like_C"/>
</dbReference>
<dbReference type="Pfam" id="PF00512">
    <property type="entry name" value="HisKA"/>
    <property type="match status" value="1"/>
</dbReference>
<dbReference type="Pfam" id="PF02518">
    <property type="entry name" value="HATPase_c"/>
    <property type="match status" value="1"/>
</dbReference>
<dbReference type="PRINTS" id="PR00344">
    <property type="entry name" value="BCTRLSENSOR"/>
</dbReference>
<dbReference type="InterPro" id="IPR036890">
    <property type="entry name" value="HATPase_C_sf"/>
</dbReference>
<dbReference type="SUPFAM" id="SSF47384">
    <property type="entry name" value="Homodimeric domain of signal transducing histidine kinase"/>
    <property type="match status" value="1"/>
</dbReference>
<feature type="domain" description="Histidine kinase" evidence="11">
    <location>
        <begin position="192"/>
        <end position="414"/>
    </location>
</feature>
<reference evidence="12 13" key="1">
    <citation type="journal article" date="2014" name="Int. J. Syst. Evol. Microbiol.">
        <title>Complete genome sequence of Corynebacterium casei LMG S-19264T (=DSM 44701T), isolated from a smear-ripened cheese.</title>
        <authorList>
            <consortium name="US DOE Joint Genome Institute (JGI-PGF)"/>
            <person name="Walter F."/>
            <person name="Albersmeier A."/>
            <person name="Kalinowski J."/>
            <person name="Ruckert C."/>
        </authorList>
    </citation>
    <scope>NUCLEOTIDE SEQUENCE [LARGE SCALE GENOMIC DNA]</scope>
    <source>
        <strain evidence="12 13">NBRC 110095</strain>
    </source>
</reference>
<dbReference type="InterPro" id="IPR003594">
    <property type="entry name" value="HATPase_dom"/>
</dbReference>
<evidence type="ECO:0000259" key="11">
    <source>
        <dbReference type="PROSITE" id="PS50109"/>
    </source>
</evidence>
<feature type="transmembrane region" description="Helical" evidence="10">
    <location>
        <begin position="111"/>
        <end position="131"/>
    </location>
</feature>
<dbReference type="PANTHER" id="PTHR44936:SF10">
    <property type="entry name" value="SENSOR PROTEIN RSTB"/>
    <property type="match status" value="1"/>
</dbReference>
<dbReference type="Gene3D" id="1.10.287.130">
    <property type="match status" value="1"/>
</dbReference>
<keyword evidence="4" id="KW-1003">Cell membrane</keyword>
<keyword evidence="6" id="KW-0808">Transferase</keyword>
<evidence type="ECO:0000256" key="3">
    <source>
        <dbReference type="ARBA" id="ARBA00012438"/>
    </source>
</evidence>
<dbReference type="Proteomes" id="UP001156870">
    <property type="component" value="Unassembled WGS sequence"/>
</dbReference>
<evidence type="ECO:0000256" key="9">
    <source>
        <dbReference type="ARBA" id="ARBA00022840"/>
    </source>
</evidence>
<dbReference type="InterPro" id="IPR050980">
    <property type="entry name" value="2C_sensor_his_kinase"/>
</dbReference>
<dbReference type="PANTHER" id="PTHR44936">
    <property type="entry name" value="SENSOR PROTEIN CREC"/>
    <property type="match status" value="1"/>
</dbReference>
<keyword evidence="5" id="KW-0597">Phosphoprotein</keyword>
<evidence type="ECO:0000256" key="10">
    <source>
        <dbReference type="SAM" id="Phobius"/>
    </source>
</evidence>
<keyword evidence="10" id="KW-0812">Transmembrane</keyword>
<dbReference type="SMART" id="SM00388">
    <property type="entry name" value="HisKA"/>
    <property type="match status" value="1"/>
</dbReference>
<evidence type="ECO:0000313" key="12">
    <source>
        <dbReference type="EMBL" id="GLS28016.1"/>
    </source>
</evidence>
<dbReference type="GO" id="GO:0000155">
    <property type="term" value="F:phosphorelay sensor kinase activity"/>
    <property type="evidence" value="ECO:0007669"/>
    <property type="project" value="InterPro"/>
</dbReference>
<dbReference type="CDD" id="cd00075">
    <property type="entry name" value="HATPase"/>
    <property type="match status" value="1"/>
</dbReference>
<evidence type="ECO:0000256" key="8">
    <source>
        <dbReference type="ARBA" id="ARBA00022777"/>
    </source>
</evidence>
<organism evidence="12 13">
    <name type="scientific">Marinibactrum halimedae</name>
    <dbReference type="NCBI Taxonomy" id="1444977"/>
    <lineage>
        <taxon>Bacteria</taxon>
        <taxon>Pseudomonadati</taxon>
        <taxon>Pseudomonadota</taxon>
        <taxon>Gammaproteobacteria</taxon>
        <taxon>Cellvibrionales</taxon>
        <taxon>Cellvibrionaceae</taxon>
        <taxon>Marinibactrum</taxon>
    </lineage>
</organism>
<dbReference type="GO" id="GO:0005886">
    <property type="term" value="C:plasma membrane"/>
    <property type="evidence" value="ECO:0007669"/>
    <property type="project" value="UniProtKB-SubCell"/>
</dbReference>
<evidence type="ECO:0000256" key="7">
    <source>
        <dbReference type="ARBA" id="ARBA00022741"/>
    </source>
</evidence>
<dbReference type="InterPro" id="IPR003661">
    <property type="entry name" value="HisK_dim/P_dom"/>
</dbReference>
<dbReference type="SUPFAM" id="SSF55874">
    <property type="entry name" value="ATPase domain of HSP90 chaperone/DNA topoisomerase II/histidine kinase"/>
    <property type="match status" value="1"/>
</dbReference>
<keyword evidence="9" id="KW-0067">ATP-binding</keyword>
<dbReference type="Gene3D" id="3.30.565.10">
    <property type="entry name" value="Histidine kinase-like ATPase, C-terminal domain"/>
    <property type="match status" value="1"/>
</dbReference>
<dbReference type="GO" id="GO:0005524">
    <property type="term" value="F:ATP binding"/>
    <property type="evidence" value="ECO:0007669"/>
    <property type="project" value="UniProtKB-KW"/>
</dbReference>
<evidence type="ECO:0000256" key="4">
    <source>
        <dbReference type="ARBA" id="ARBA00022475"/>
    </source>
</evidence>
<evidence type="ECO:0000256" key="1">
    <source>
        <dbReference type="ARBA" id="ARBA00000085"/>
    </source>
</evidence>
<dbReference type="CDD" id="cd00082">
    <property type="entry name" value="HisKA"/>
    <property type="match status" value="1"/>
</dbReference>
<protein>
    <recommendedName>
        <fullName evidence="3">histidine kinase</fullName>
        <ecNumber evidence="3">2.7.13.3</ecNumber>
    </recommendedName>
</protein>
<keyword evidence="8" id="KW-0418">Kinase</keyword>
<evidence type="ECO:0000256" key="2">
    <source>
        <dbReference type="ARBA" id="ARBA00004651"/>
    </source>
</evidence>
<gene>
    <name evidence="12" type="ORF">GCM10007877_37350</name>
</gene>
<dbReference type="EC" id="2.7.13.3" evidence="3"/>
<evidence type="ECO:0000256" key="5">
    <source>
        <dbReference type="ARBA" id="ARBA00022553"/>
    </source>
</evidence>
<dbReference type="InterPro" id="IPR005467">
    <property type="entry name" value="His_kinase_dom"/>
</dbReference>
<evidence type="ECO:0000256" key="6">
    <source>
        <dbReference type="ARBA" id="ARBA00022679"/>
    </source>
</evidence>
<accession>A0AA37TCT8</accession>
<comment type="subcellular location">
    <subcellularLocation>
        <location evidence="2">Cell membrane</location>
        <topology evidence="2">Multi-pass membrane protein</topology>
    </subcellularLocation>
</comment>
<evidence type="ECO:0000313" key="13">
    <source>
        <dbReference type="Proteomes" id="UP001156870"/>
    </source>
</evidence>
<dbReference type="SMART" id="SM00387">
    <property type="entry name" value="HATPase_c"/>
    <property type="match status" value="1"/>
</dbReference>
<comment type="catalytic activity">
    <reaction evidence="1">
        <text>ATP + protein L-histidine = ADP + protein N-phospho-L-histidine.</text>
        <dbReference type="EC" id="2.7.13.3"/>
    </reaction>
</comment>
<name>A0AA37TCT8_9GAMM</name>
<keyword evidence="7" id="KW-0547">Nucleotide-binding</keyword>
<keyword evidence="13" id="KW-1185">Reference proteome</keyword>